<evidence type="ECO:0000256" key="11">
    <source>
        <dbReference type="ARBA" id="ARBA00040931"/>
    </source>
</evidence>
<gene>
    <name evidence="16" type="ORF">APTSU1_001194800</name>
</gene>
<comment type="similarity">
    <text evidence="10">Belongs to the CALCOCO family.</text>
</comment>
<keyword evidence="3" id="KW-0963">Cytoplasm</keyword>
<keyword evidence="5 13" id="KW-0175">Coiled coil</keyword>
<proteinExistence type="inferred from homology"/>
<keyword evidence="7" id="KW-0206">Cytoskeleton</keyword>
<dbReference type="Proteomes" id="UP001623349">
    <property type="component" value="Unassembled WGS sequence"/>
</dbReference>
<keyword evidence="17" id="KW-1185">Reference proteome</keyword>
<keyword evidence="4" id="KW-0072">Autophagy</keyword>
<reference evidence="16 17" key="1">
    <citation type="submission" date="2024-08" db="EMBL/GenBank/DDBJ databases">
        <title>The draft genome of Apodemus speciosus.</title>
        <authorList>
            <person name="Nabeshima K."/>
            <person name="Suzuki S."/>
            <person name="Onuma M."/>
        </authorList>
    </citation>
    <scope>NUCLEOTIDE SEQUENCE [LARGE SCALE GENOMIC DNA]</scope>
    <source>
        <strain evidence="16">IB14-021</strain>
    </source>
</reference>
<evidence type="ECO:0000259" key="15">
    <source>
        <dbReference type="Pfam" id="PF17751"/>
    </source>
</evidence>
<evidence type="ECO:0000256" key="2">
    <source>
        <dbReference type="ARBA" id="ARBA00004556"/>
    </source>
</evidence>
<evidence type="ECO:0000313" key="17">
    <source>
        <dbReference type="Proteomes" id="UP001623349"/>
    </source>
</evidence>
<feature type="domain" description="SKICH" evidence="15">
    <location>
        <begin position="18"/>
        <end position="117"/>
    </location>
</feature>
<evidence type="ECO:0000256" key="9">
    <source>
        <dbReference type="ARBA" id="ARBA00037854"/>
    </source>
</evidence>
<evidence type="ECO:0000256" key="7">
    <source>
        <dbReference type="ARBA" id="ARBA00023212"/>
    </source>
</evidence>
<dbReference type="InterPro" id="IPR051002">
    <property type="entry name" value="UBA_autophagy_assoc_protein"/>
</dbReference>
<dbReference type="Pfam" id="PF17751">
    <property type="entry name" value="SKICH"/>
    <property type="match status" value="1"/>
</dbReference>
<feature type="coiled-coil region" evidence="13">
    <location>
        <begin position="359"/>
        <end position="416"/>
    </location>
</feature>
<name>A0ABQ0FBS1_APOSI</name>
<protein>
    <recommendedName>
        <fullName evidence="11">Calcium-binding and coiled-coil domain-containing protein 2</fullName>
    </recommendedName>
    <alternativeName>
        <fullName evidence="12">Nuclear domain 10 protein NDP52</fullName>
    </alternativeName>
</protein>
<evidence type="ECO:0000256" key="1">
    <source>
        <dbReference type="ARBA" id="ARBA00004245"/>
    </source>
</evidence>
<evidence type="ECO:0000256" key="10">
    <source>
        <dbReference type="ARBA" id="ARBA00037963"/>
    </source>
</evidence>
<organism evidence="16 17">
    <name type="scientific">Apodemus speciosus</name>
    <name type="common">Large Japanese field mouse</name>
    <dbReference type="NCBI Taxonomy" id="105296"/>
    <lineage>
        <taxon>Eukaryota</taxon>
        <taxon>Metazoa</taxon>
        <taxon>Chordata</taxon>
        <taxon>Craniata</taxon>
        <taxon>Vertebrata</taxon>
        <taxon>Euteleostomi</taxon>
        <taxon>Mammalia</taxon>
        <taxon>Eutheria</taxon>
        <taxon>Euarchontoglires</taxon>
        <taxon>Glires</taxon>
        <taxon>Rodentia</taxon>
        <taxon>Myomorpha</taxon>
        <taxon>Muroidea</taxon>
        <taxon>Muridae</taxon>
        <taxon>Murinae</taxon>
        <taxon>Apodemus</taxon>
    </lineage>
</organism>
<accession>A0ABQ0FBS1</accession>
<dbReference type="EMBL" id="BAAFST010000011">
    <property type="protein sequence ID" value="GAB1296713.1"/>
    <property type="molecule type" value="Genomic_DNA"/>
</dbReference>
<evidence type="ECO:0000256" key="14">
    <source>
        <dbReference type="SAM" id="MobiDB-lite"/>
    </source>
</evidence>
<dbReference type="InterPro" id="IPR041611">
    <property type="entry name" value="SKICH"/>
</dbReference>
<feature type="coiled-coil region" evidence="13">
    <location>
        <begin position="127"/>
        <end position="168"/>
    </location>
</feature>
<feature type="region of interest" description="Disordered" evidence="14">
    <location>
        <begin position="422"/>
        <end position="445"/>
    </location>
</feature>
<evidence type="ECO:0000256" key="12">
    <source>
        <dbReference type="ARBA" id="ARBA00041519"/>
    </source>
</evidence>
<evidence type="ECO:0000256" key="3">
    <source>
        <dbReference type="ARBA" id="ARBA00022490"/>
    </source>
</evidence>
<evidence type="ECO:0000313" key="16">
    <source>
        <dbReference type="EMBL" id="GAB1296713.1"/>
    </source>
</evidence>
<dbReference type="PANTHER" id="PTHR31915">
    <property type="entry name" value="SKICH DOMAIN-CONTAINING PROTEIN"/>
    <property type="match status" value="1"/>
</dbReference>
<evidence type="ECO:0000256" key="13">
    <source>
        <dbReference type="SAM" id="Coils"/>
    </source>
</evidence>
<keyword evidence="8" id="KW-0968">Cytoplasmic vesicle</keyword>
<dbReference type="Gene3D" id="2.60.40.2840">
    <property type="match status" value="1"/>
</dbReference>
<evidence type="ECO:0000256" key="5">
    <source>
        <dbReference type="ARBA" id="ARBA00023054"/>
    </source>
</evidence>
<keyword evidence="6" id="KW-0472">Membrane</keyword>
<evidence type="ECO:0000256" key="8">
    <source>
        <dbReference type="ARBA" id="ARBA00023329"/>
    </source>
</evidence>
<evidence type="ECO:0000256" key="4">
    <source>
        <dbReference type="ARBA" id="ARBA00023006"/>
    </source>
</evidence>
<comment type="subcellular location">
    <subcellularLocation>
        <location evidence="1">Cytoplasm</location>
        <location evidence="1">Cytoskeleton</location>
    </subcellularLocation>
    <subcellularLocation>
        <location evidence="2">Cytoplasm</location>
        <location evidence="2">Perinuclear region</location>
    </subcellularLocation>
    <subcellularLocation>
        <location evidence="9">Cytoplasmic vesicle</location>
        <location evidence="9">Autophagosome membrane</location>
        <topology evidence="9">Peripheral membrane protein</topology>
    </subcellularLocation>
</comment>
<sequence length="527" mass="60621">MEQCPEPNPLKKGNSSQVLFYNVEKFYVPGRDLRCCYFLTEKFIPGRRDWIGIFKVGWTSTQEFYTFMWAPLPEEESARRQEIEFKAYYLPKDKAHYQFCYVDKDGLVQGTSISFQFCPDPDEDIMVVMNKERIEELEQLREELYQENQELRDKYADLHERLQREQAVSLCSPGCPGTHSVDQAGLELRNPPASASRVLELKACATNARPVSRIKIWPGGGGTHLVALEATQRINKSLEQEMEEKATWEEEKGSWKSELLQLKEYNKKIISEKEDMEIRVEELQAQLATQKKEMKKLREKYHKKKRQLEELKKENQLALGLTEQNHWEMLEQFMEMLKKNKAAIKVMGMEIKRPLQEPKNKARTMEEELVREVDRLKAKKKGSIMTEQLKNLLIQYDRMKKENKSLKNQVSLLKDDNKALQSFSSDEGGAEPEVPSDQGDAEPEVPSPQIAVVPALPLSHGRASRICVLFANYKTSHPGSLDIPELQDTLGSLPNRGLTKMGAIRAQKVVLSILSEDLPSNKEMGVQ</sequence>
<dbReference type="PANTHER" id="PTHR31915:SF4">
    <property type="entry name" value="CALCIUM-BINDING AND COILED-COIL DOMAIN-CONTAINING PROTEIN 2"/>
    <property type="match status" value="1"/>
</dbReference>
<evidence type="ECO:0000256" key="6">
    <source>
        <dbReference type="ARBA" id="ARBA00023136"/>
    </source>
</evidence>
<feature type="coiled-coil region" evidence="13">
    <location>
        <begin position="231"/>
        <end position="321"/>
    </location>
</feature>
<comment type="caution">
    <text evidence="16">The sequence shown here is derived from an EMBL/GenBank/DDBJ whole genome shotgun (WGS) entry which is preliminary data.</text>
</comment>